<evidence type="ECO:0000256" key="7">
    <source>
        <dbReference type="RuleBase" id="RU003800"/>
    </source>
</evidence>
<dbReference type="GO" id="GO:0008976">
    <property type="term" value="F:polyphosphate kinase activity"/>
    <property type="evidence" value="ECO:0007669"/>
    <property type="project" value="UniProtKB-EC"/>
</dbReference>
<dbReference type="NCBIfam" id="NF003917">
    <property type="entry name" value="PRK05443.1-1"/>
    <property type="match status" value="1"/>
</dbReference>
<dbReference type="Gene3D" id="1.20.58.310">
    <property type="entry name" value="Polyphosphate kinase N-terminal domain"/>
    <property type="match status" value="1"/>
</dbReference>
<dbReference type="EC" id="2.7.4.1" evidence="6 7"/>
<feature type="domain" description="Polyphosphate kinase middle" evidence="8">
    <location>
        <begin position="153"/>
        <end position="334"/>
    </location>
</feature>
<evidence type="ECO:0000259" key="9">
    <source>
        <dbReference type="Pfam" id="PF13089"/>
    </source>
</evidence>
<sequence length="712" mass="79611">MEDDSITPLSALPPPAGIEAAHASDAASSAWPNGNAWFVNRELSQLEFNRRVLMQAADADTPLLERLKFLCIFSSNLDEFYEIRVAGLKEQCLVQSPVTGPDGLSPQTLYDLVNARVRELVALQYQMFNDVLIPALAAEDVCFLRRPSWNPAQAEWIREYFFNELMPVLTPIGLDPAHPFPRVLNKSLNFAVELEGKDAFGRRSGNAIVQAPRALPRVIALPPDVAECRHGFVFLSSILHAHVGELFSGMTVRGCYQFRVTRNSELFVDDEEIKNLREALQGELPQRHFGDALRLEVADNCPPAVTLFLQQQFGLSATEVFSVNGPVNLVRLLKVPDQVDRPDLKYLPFRPGLPKALQQQSDMFRAIRDGDVLLHHPFQSFSPVVDFVRQAAQDPDVVAIRQTVYRAGHDSVLLSALTEAARKGKEVTAVVELLARFDEEANIGWAAQLEEAGAHVVYGVVGYKAHAKMVLVVRREGGRLRHYAHLGTGNYHSMTTRFYTDFGLMTCNPEITQDIANVFAQLTGLGQTSKMTHVWQSPFTLHKSLMHAIRGEAEHAKAGRKGWIIAKMNALLEPGLIQALYDASRDGVRIDLIVRGACALRPGVPGLSENISVRSVIGRFLEHSRIFYFYNDKAEDVMLSSADWMGRNLFRRIEICFPVLDARLKKRVIGEGLKPYLHDKRDAWEMEPAGSYRRKRSRQGESAQSVLLATLT</sequence>
<dbReference type="PANTHER" id="PTHR30218:SF0">
    <property type="entry name" value="POLYPHOSPHATE KINASE"/>
    <property type="match status" value="1"/>
</dbReference>
<feature type="binding site" evidence="6">
    <location>
        <position position="595"/>
    </location>
    <ligand>
        <name>ATP</name>
        <dbReference type="ChEBI" id="CHEBI:30616"/>
    </ligand>
</feature>
<dbReference type="InterPro" id="IPR036830">
    <property type="entry name" value="PP_kinase_middle_dom_sf"/>
</dbReference>
<evidence type="ECO:0000256" key="6">
    <source>
        <dbReference type="HAMAP-Rule" id="MF_00347"/>
    </source>
</evidence>
<dbReference type="InterPro" id="IPR025200">
    <property type="entry name" value="PPK_C_dom2"/>
</dbReference>
<dbReference type="SUPFAM" id="SSF140356">
    <property type="entry name" value="PPK N-terminal domain-like"/>
    <property type="match status" value="1"/>
</dbReference>
<keyword evidence="6" id="KW-0479">Metal-binding</keyword>
<dbReference type="Proteomes" id="UP000701702">
    <property type="component" value="Unassembled WGS sequence"/>
</dbReference>
<evidence type="ECO:0000259" key="11">
    <source>
        <dbReference type="Pfam" id="PF17941"/>
    </source>
</evidence>
<evidence type="ECO:0000256" key="2">
    <source>
        <dbReference type="ARBA" id="ARBA00022679"/>
    </source>
</evidence>
<dbReference type="NCBIfam" id="TIGR03705">
    <property type="entry name" value="poly_P_kin"/>
    <property type="match status" value="1"/>
</dbReference>
<dbReference type="InterPro" id="IPR025198">
    <property type="entry name" value="PPK_N_dom"/>
</dbReference>
<dbReference type="PANTHER" id="PTHR30218">
    <property type="entry name" value="POLYPHOSPHATE KINASE"/>
    <property type="match status" value="1"/>
</dbReference>
<dbReference type="InterPro" id="IPR003414">
    <property type="entry name" value="PP_kinase"/>
</dbReference>
<dbReference type="Gene3D" id="3.30.1840.10">
    <property type="entry name" value="Polyphosphate kinase middle domain"/>
    <property type="match status" value="1"/>
</dbReference>
<evidence type="ECO:0000259" key="8">
    <source>
        <dbReference type="Pfam" id="PF02503"/>
    </source>
</evidence>
<comment type="caution">
    <text evidence="12">The sequence shown here is derived from an EMBL/GenBank/DDBJ whole genome shotgun (WGS) entry which is preliminary data.</text>
</comment>
<keyword evidence="2 6" id="KW-0808">Transferase</keyword>
<dbReference type="Pfam" id="PF17941">
    <property type="entry name" value="PP_kinase_C_1"/>
    <property type="match status" value="1"/>
</dbReference>
<keyword evidence="6" id="KW-0460">Magnesium</keyword>
<reference evidence="12 13" key="1">
    <citation type="submission" date="2021-08" db="EMBL/GenBank/DDBJ databases">
        <authorList>
            <person name="Peeters C."/>
        </authorList>
    </citation>
    <scope>NUCLEOTIDE SEQUENCE [LARGE SCALE GENOMIC DNA]</scope>
    <source>
        <strain evidence="12 13">LMG 23994</strain>
    </source>
</reference>
<keyword evidence="13" id="KW-1185">Reference proteome</keyword>
<dbReference type="Pfam" id="PF13090">
    <property type="entry name" value="PP_kinase_C"/>
    <property type="match status" value="1"/>
</dbReference>
<accession>A0ABM8XHP0</accession>
<feature type="domain" description="Polyphosphate kinase C-terminal" evidence="11">
    <location>
        <begin position="362"/>
        <end position="525"/>
    </location>
</feature>
<evidence type="ECO:0000256" key="1">
    <source>
        <dbReference type="ARBA" id="ARBA00022553"/>
    </source>
</evidence>
<feature type="binding site" evidence="6">
    <location>
        <position position="499"/>
    </location>
    <ligand>
        <name>ATP</name>
        <dbReference type="ChEBI" id="CHEBI:30616"/>
    </ligand>
</feature>
<comment type="cofactor">
    <cofactor evidence="6">
        <name>Mg(2+)</name>
        <dbReference type="ChEBI" id="CHEBI:18420"/>
    </cofactor>
</comment>
<evidence type="ECO:0000256" key="3">
    <source>
        <dbReference type="ARBA" id="ARBA00022741"/>
    </source>
</evidence>
<dbReference type="RefSeq" id="WP_224005397.1">
    <property type="nucleotide sequence ID" value="NZ_CAJZAF010000025.1"/>
</dbReference>
<feature type="domain" description="Polyphosphate kinase N-terminal" evidence="9">
    <location>
        <begin position="38"/>
        <end position="143"/>
    </location>
</feature>
<dbReference type="CDD" id="cd09168">
    <property type="entry name" value="PLDc_PaPPK1_C2_like"/>
    <property type="match status" value="1"/>
</dbReference>
<dbReference type="PIRSF" id="PIRSF015589">
    <property type="entry name" value="PP_kinase"/>
    <property type="match status" value="1"/>
</dbReference>
<feature type="domain" description="Polyphosphate kinase C-terminal" evidence="10">
    <location>
        <begin position="537"/>
        <end position="703"/>
    </location>
</feature>
<dbReference type="EMBL" id="CAJZAF010000025">
    <property type="protein sequence ID" value="CAG9179685.1"/>
    <property type="molecule type" value="Genomic_DNA"/>
</dbReference>
<evidence type="ECO:0000313" key="12">
    <source>
        <dbReference type="EMBL" id="CAG9179685.1"/>
    </source>
</evidence>
<dbReference type="Gene3D" id="3.30.870.10">
    <property type="entry name" value="Endonuclease Chain A"/>
    <property type="match status" value="2"/>
</dbReference>
<organism evidence="12 13">
    <name type="scientific">Cupriavidus pinatubonensis</name>
    <dbReference type="NCBI Taxonomy" id="248026"/>
    <lineage>
        <taxon>Bacteria</taxon>
        <taxon>Pseudomonadati</taxon>
        <taxon>Pseudomonadota</taxon>
        <taxon>Betaproteobacteria</taxon>
        <taxon>Burkholderiales</taxon>
        <taxon>Burkholderiaceae</taxon>
        <taxon>Cupriavidus</taxon>
    </lineage>
</organism>
<evidence type="ECO:0000313" key="13">
    <source>
        <dbReference type="Proteomes" id="UP000701702"/>
    </source>
</evidence>
<dbReference type="Pfam" id="PF02503">
    <property type="entry name" value="PP_kinase"/>
    <property type="match status" value="1"/>
</dbReference>
<dbReference type="Pfam" id="PF13089">
    <property type="entry name" value="PP_kinase_N"/>
    <property type="match status" value="1"/>
</dbReference>
<dbReference type="NCBIfam" id="NF003918">
    <property type="entry name" value="PRK05443.1-2"/>
    <property type="match status" value="1"/>
</dbReference>
<dbReference type="SUPFAM" id="SSF143724">
    <property type="entry name" value="PHP14-like"/>
    <property type="match status" value="1"/>
</dbReference>
<keyword evidence="1 6" id="KW-0597">Phosphoprotein</keyword>
<comment type="catalytic activity">
    <reaction evidence="6 7">
        <text>[phosphate](n) + ATP = [phosphate](n+1) + ADP</text>
        <dbReference type="Rhea" id="RHEA:19573"/>
        <dbReference type="Rhea" id="RHEA-COMP:9859"/>
        <dbReference type="Rhea" id="RHEA-COMP:14280"/>
        <dbReference type="ChEBI" id="CHEBI:16838"/>
        <dbReference type="ChEBI" id="CHEBI:30616"/>
        <dbReference type="ChEBI" id="CHEBI:456216"/>
        <dbReference type="EC" id="2.7.4.1"/>
    </reaction>
</comment>
<keyword evidence="4 6" id="KW-0418">Kinase</keyword>
<name>A0ABM8XHP0_9BURK</name>
<feature type="binding site" evidence="6">
    <location>
        <position position="436"/>
    </location>
    <ligand>
        <name>Mg(2+)</name>
        <dbReference type="ChEBI" id="CHEBI:18420"/>
    </ligand>
</feature>
<comment type="function">
    <text evidence="6 7">Catalyzes the reversible transfer of the terminal phosphate of ATP to form a long-chain polyphosphate (polyP).</text>
</comment>
<feature type="binding site" evidence="6">
    <location>
        <position position="76"/>
    </location>
    <ligand>
        <name>ATP</name>
        <dbReference type="ChEBI" id="CHEBI:30616"/>
    </ligand>
</feature>
<feature type="binding site" evidence="6">
    <location>
        <position position="623"/>
    </location>
    <ligand>
        <name>ATP</name>
        <dbReference type="ChEBI" id="CHEBI:30616"/>
    </ligand>
</feature>
<keyword evidence="3 6" id="KW-0547">Nucleotide-binding</keyword>
<dbReference type="SUPFAM" id="SSF56024">
    <property type="entry name" value="Phospholipase D/nuclease"/>
    <property type="match status" value="2"/>
</dbReference>
<dbReference type="HAMAP" id="MF_00347">
    <property type="entry name" value="Polyphosphate_kinase"/>
    <property type="match status" value="1"/>
</dbReference>
<proteinExistence type="inferred from homology"/>
<dbReference type="InterPro" id="IPR024953">
    <property type="entry name" value="PP_kinase_middle"/>
</dbReference>
<dbReference type="NCBIfam" id="NF003921">
    <property type="entry name" value="PRK05443.2-2"/>
    <property type="match status" value="1"/>
</dbReference>
<comment type="PTM">
    <text evidence="6 7">An intermediate of this reaction is the autophosphorylated ppk in which a phosphate is covalently linked to a histidine residue through a N-P bond.</text>
</comment>
<evidence type="ECO:0000256" key="4">
    <source>
        <dbReference type="ARBA" id="ARBA00022777"/>
    </source>
</evidence>
<feature type="binding site" evidence="6">
    <location>
        <position position="406"/>
    </location>
    <ligand>
        <name>Mg(2+)</name>
        <dbReference type="ChEBI" id="CHEBI:18420"/>
    </ligand>
</feature>
<keyword evidence="5 6" id="KW-0067">ATP-binding</keyword>
<evidence type="ECO:0000256" key="5">
    <source>
        <dbReference type="ARBA" id="ARBA00022840"/>
    </source>
</evidence>
<protein>
    <recommendedName>
        <fullName evidence="6 7">Polyphosphate kinase</fullName>
        <ecNumber evidence="6 7">2.7.4.1</ecNumber>
    </recommendedName>
    <alternativeName>
        <fullName evidence="6">ATP-polyphosphate phosphotransferase</fullName>
    </alternativeName>
    <alternativeName>
        <fullName evidence="6">Polyphosphoric acid kinase</fullName>
    </alternativeName>
</protein>
<feature type="active site" description="Phosphohistidine intermediate" evidence="6">
    <location>
        <position position="466"/>
    </location>
</feature>
<dbReference type="InterPro" id="IPR041108">
    <property type="entry name" value="PP_kinase_C_1"/>
</dbReference>
<comment type="similarity">
    <text evidence="6 7">Belongs to the polyphosphate kinase 1 (PPK1) family.</text>
</comment>
<dbReference type="InterPro" id="IPR036832">
    <property type="entry name" value="PPK_N_dom_sf"/>
</dbReference>
<evidence type="ECO:0000259" key="10">
    <source>
        <dbReference type="Pfam" id="PF13090"/>
    </source>
</evidence>
<gene>
    <name evidence="12" type="primary">ppk_1</name>
    <name evidence="6" type="synonym">ppk</name>
    <name evidence="12" type="ORF">LMG23994_04221</name>
</gene>
<dbReference type="CDD" id="cd09165">
    <property type="entry name" value="PLDc_PaPPK1_C1_like"/>
    <property type="match status" value="1"/>
</dbReference>